<keyword evidence="2" id="KW-1185">Reference proteome</keyword>
<name>K7ZCN6_9PROT</name>
<reference evidence="1 2" key="1">
    <citation type="journal article" date="2012" name="Proc. Natl. Acad. Sci. U.S.A.">
        <title>Genome streamlining and chemical defense in a coral reef symbiosis.</title>
        <authorList>
            <person name="Kwan J.C."/>
            <person name="Donia M.S."/>
            <person name="Han A.W."/>
            <person name="Hirose E."/>
            <person name="Haygood M.G."/>
            <person name="Schmidt E.W."/>
        </authorList>
    </citation>
    <scope>NUCLEOTIDE SEQUENCE [LARGE SCALE GENOMIC DNA]</scope>
    <source>
        <strain evidence="1 2">L2</strain>
    </source>
</reference>
<protein>
    <submittedName>
        <fullName evidence="1">Uncharacterized protein</fullName>
    </submittedName>
</protein>
<evidence type="ECO:0000313" key="2">
    <source>
        <dbReference type="Proteomes" id="UP000010077"/>
    </source>
</evidence>
<organism evidence="1 2">
    <name type="scientific">Candidatus Endolissoclinum faulkneri L2</name>
    <dbReference type="NCBI Taxonomy" id="1193729"/>
    <lineage>
        <taxon>Bacteria</taxon>
        <taxon>Pseudomonadati</taxon>
        <taxon>Pseudomonadota</taxon>
        <taxon>Alphaproteobacteria</taxon>
        <taxon>Rhodospirillales</taxon>
        <taxon>Rhodospirillaceae</taxon>
        <taxon>Candidatus Endolissoclinum</taxon>
    </lineage>
</organism>
<dbReference type="KEGG" id="thal:A1OE_565"/>
<dbReference type="AlphaFoldDB" id="K7ZCN6"/>
<evidence type="ECO:0000313" key="1">
    <source>
        <dbReference type="EMBL" id="AFX98756.1"/>
    </source>
</evidence>
<gene>
    <name evidence="1" type="ORF">A1OE_565</name>
</gene>
<proteinExistence type="predicted"/>
<dbReference type="Proteomes" id="UP000010077">
    <property type="component" value="Chromosome"/>
</dbReference>
<dbReference type="HOGENOM" id="CLU_3341670_0_0_5"/>
<dbReference type="EMBL" id="CP003539">
    <property type="protein sequence ID" value="AFX98756.1"/>
    <property type="molecule type" value="Genomic_DNA"/>
</dbReference>
<accession>K7ZCN6</accession>
<sequence>MFDLFLINYSNYYFNCPIETDFVCGQSLNSFSSLWYI</sequence>